<feature type="transmembrane region" description="Helical" evidence="1">
    <location>
        <begin position="153"/>
        <end position="169"/>
    </location>
</feature>
<feature type="transmembrane region" description="Helical" evidence="1">
    <location>
        <begin position="368"/>
        <end position="387"/>
    </location>
</feature>
<dbReference type="Proteomes" id="UP000034504">
    <property type="component" value="Unassembled WGS sequence"/>
</dbReference>
<organism evidence="2 3">
    <name type="scientific">candidate division WWE3 bacterium GW2011_GWC2_44_9</name>
    <dbReference type="NCBI Taxonomy" id="1619125"/>
    <lineage>
        <taxon>Bacteria</taxon>
        <taxon>Katanobacteria</taxon>
    </lineage>
</organism>
<evidence type="ECO:0000313" key="2">
    <source>
        <dbReference type="EMBL" id="KKT84632.1"/>
    </source>
</evidence>
<feature type="transmembrane region" description="Helical" evidence="1">
    <location>
        <begin position="251"/>
        <end position="272"/>
    </location>
</feature>
<accession>A0A0G1MV57</accession>
<dbReference type="EMBL" id="LCJU01000015">
    <property type="protein sequence ID" value="KKT84632.1"/>
    <property type="molecule type" value="Genomic_DNA"/>
</dbReference>
<gene>
    <name evidence="2" type="ORF">UW82_C0015G0010</name>
</gene>
<feature type="transmembrane region" description="Helical" evidence="1">
    <location>
        <begin position="399"/>
        <end position="418"/>
    </location>
</feature>
<feature type="transmembrane region" description="Helical" evidence="1">
    <location>
        <begin position="175"/>
        <end position="193"/>
    </location>
</feature>
<feature type="transmembrane region" description="Helical" evidence="1">
    <location>
        <begin position="90"/>
        <end position="109"/>
    </location>
</feature>
<protein>
    <submittedName>
        <fullName evidence="2">Uncharacterized protein</fullName>
    </submittedName>
</protein>
<feature type="transmembrane region" description="Helical" evidence="1">
    <location>
        <begin position="6"/>
        <end position="24"/>
    </location>
</feature>
<name>A0A0G1MV57_UNCKA</name>
<evidence type="ECO:0000313" key="3">
    <source>
        <dbReference type="Proteomes" id="UP000034504"/>
    </source>
</evidence>
<feature type="transmembrane region" description="Helical" evidence="1">
    <location>
        <begin position="312"/>
        <end position="330"/>
    </location>
</feature>
<sequence length="459" mass="51870">MQKFLGIVGLAWVTFFGLWLFVYTTGINTLAIQSEDTLPAMFIPVTVIKEGTLYADTYYPMILEKYPHPDDKKQVKGLTPFYFKKIGEHYISAFPLVAGIVSIPVYFVPLLLGMPINWENLILLSHLSAALICALSGGFFYLLGKKLTSPKKALVLTFIFLFATVNLPMVAQALWQHGVVQLFIILSLLLLYHYRETKKLYSVLLSGVFLGLAVLSRPTAGLLLPFFVLLAVYFAAKQLDQKLSFSALRTFCQHALLLVAGLVPSAAFFLWYNKVFFATIANQGYSGQIASNWLTPFPVGFLGLWFSPSKGILVYSPVFLFALVGVFLAVKLYVRHKSHVEYLIYSAIVLTHTLIIGSWKHWYGGWSFGYRMASDILPFLVLLLVPFVNSPRFYKVKTVFLFTVFVSVLIGLMGIAFFDGVWHGTFDDGFWQQDWLWSVENSELVFNLNRMLVKLSLLL</sequence>
<keyword evidence="1" id="KW-1133">Transmembrane helix</keyword>
<dbReference type="AlphaFoldDB" id="A0A0G1MV57"/>
<keyword evidence="1" id="KW-0812">Transmembrane</keyword>
<comment type="caution">
    <text evidence="2">The sequence shown here is derived from an EMBL/GenBank/DDBJ whole genome shotgun (WGS) entry which is preliminary data.</text>
</comment>
<proteinExistence type="predicted"/>
<feature type="transmembrane region" description="Helical" evidence="1">
    <location>
        <begin position="342"/>
        <end position="362"/>
    </location>
</feature>
<feature type="transmembrane region" description="Helical" evidence="1">
    <location>
        <begin position="121"/>
        <end position="141"/>
    </location>
</feature>
<keyword evidence="1" id="KW-0472">Membrane</keyword>
<evidence type="ECO:0000256" key="1">
    <source>
        <dbReference type="SAM" id="Phobius"/>
    </source>
</evidence>
<feature type="transmembrane region" description="Helical" evidence="1">
    <location>
        <begin position="200"/>
        <end position="216"/>
    </location>
</feature>
<reference evidence="2 3" key="1">
    <citation type="journal article" date="2015" name="Nature">
        <title>rRNA introns, odd ribosomes, and small enigmatic genomes across a large radiation of phyla.</title>
        <authorList>
            <person name="Brown C.T."/>
            <person name="Hug L.A."/>
            <person name="Thomas B.C."/>
            <person name="Sharon I."/>
            <person name="Castelle C.J."/>
            <person name="Singh A."/>
            <person name="Wilkins M.J."/>
            <person name="Williams K.H."/>
            <person name="Banfield J.F."/>
        </authorList>
    </citation>
    <scope>NUCLEOTIDE SEQUENCE [LARGE SCALE GENOMIC DNA]</scope>
</reference>